<evidence type="ECO:0000313" key="4">
    <source>
        <dbReference type="Proteomes" id="UP001208570"/>
    </source>
</evidence>
<evidence type="ECO:0000313" key="3">
    <source>
        <dbReference type="EMBL" id="KAK2168660.1"/>
    </source>
</evidence>
<proteinExistence type="predicted"/>
<dbReference type="SUPFAM" id="SSF48403">
    <property type="entry name" value="Ankyrin repeat"/>
    <property type="match status" value="1"/>
</dbReference>
<feature type="compositionally biased region" description="Acidic residues" evidence="1">
    <location>
        <begin position="485"/>
        <end position="496"/>
    </location>
</feature>
<feature type="compositionally biased region" description="Polar residues" evidence="1">
    <location>
        <begin position="540"/>
        <end position="551"/>
    </location>
</feature>
<dbReference type="AlphaFoldDB" id="A0AAD9KDF0"/>
<dbReference type="PANTHER" id="PTHR46885">
    <property type="entry name" value="PROTEIN ANKUB1"/>
    <property type="match status" value="1"/>
</dbReference>
<dbReference type="InterPro" id="IPR029071">
    <property type="entry name" value="Ubiquitin-like_domsf"/>
</dbReference>
<dbReference type="Gene3D" id="1.25.40.20">
    <property type="entry name" value="Ankyrin repeat-containing domain"/>
    <property type="match status" value="1"/>
</dbReference>
<evidence type="ECO:0000259" key="2">
    <source>
        <dbReference type="PROSITE" id="PS50053"/>
    </source>
</evidence>
<feature type="domain" description="Ubiquitin-like" evidence="2">
    <location>
        <begin position="146"/>
        <end position="198"/>
    </location>
</feature>
<dbReference type="PROSITE" id="PS50053">
    <property type="entry name" value="UBIQUITIN_2"/>
    <property type="match status" value="2"/>
</dbReference>
<dbReference type="EMBL" id="JAODUP010000015">
    <property type="protein sequence ID" value="KAK2168660.1"/>
    <property type="molecule type" value="Genomic_DNA"/>
</dbReference>
<dbReference type="Gene3D" id="3.10.20.90">
    <property type="entry name" value="Phosphatidylinositol 3-kinase Catalytic Subunit, Chain A, domain 1"/>
    <property type="match status" value="1"/>
</dbReference>
<dbReference type="InterPro" id="IPR042788">
    <property type="entry name" value="ANKUB1"/>
</dbReference>
<reference evidence="3" key="1">
    <citation type="journal article" date="2023" name="Mol. Biol. Evol.">
        <title>Third-Generation Sequencing Reveals the Adaptive Role of the Epigenome in Three Deep-Sea Polychaetes.</title>
        <authorList>
            <person name="Perez M."/>
            <person name="Aroh O."/>
            <person name="Sun Y."/>
            <person name="Lan Y."/>
            <person name="Juniper S.K."/>
            <person name="Young C.R."/>
            <person name="Angers B."/>
            <person name="Qian P.Y."/>
        </authorList>
    </citation>
    <scope>NUCLEOTIDE SEQUENCE</scope>
    <source>
        <strain evidence="3">P08H-3</strain>
    </source>
</reference>
<dbReference type="InterPro" id="IPR002110">
    <property type="entry name" value="Ankyrin_rpt"/>
</dbReference>
<dbReference type="PANTHER" id="PTHR46885:SF1">
    <property type="entry name" value="PROTEIN ANKUB1"/>
    <property type="match status" value="1"/>
</dbReference>
<feature type="region of interest" description="Disordered" evidence="1">
    <location>
        <begin position="1"/>
        <end position="26"/>
    </location>
</feature>
<name>A0AAD9KDF0_9ANNE</name>
<sequence>MKAYDTSSTPLTSSRNDSNMDSYRSRRIRTTPDDAIKISISHEGTRVIIDVVPAMTVHDVKEIVRDIFNIGPDEGPSSAEIQDRKILSLIYAGSDLDNSWNINDLGIITGSTIKAVLKDDIKPSMLVYQSFNGETIFLFEKMNTIKTTVAEFRAIVSRKSGLPVGSFRLVNSLDEGLEMFDIHTLDEYDIYPGDTVKLQTWDGWNDFLNLSMLGFTSHVMSYLSNEDVVARYQMKVALYIAAHFGHIDLAGSLVRQGTRADEPIGEHPTRQWCKEAIKHIDSLKTPVHEAAETGQLGVLRSFIHQNICNILARDGKGLTPLSVALRNKQKACASFLLTKQWTKIGYTKKMSIPLTIYVKMKRWSDQAKEKVLMIHGQWKSSIKNPKRYMPTGALVDHGIHLDGFTKSKLTSKATPLIKMEEEEEAKRKRILFDVRGDERRRRNTPSPNSYFRNLAFGNNTKTLKTTKHGKPVSRVTTETKPESNELIEDIDIETNDSPEPKRRFRPRSSSEGKIDSHIRLPPINKKMGQKMRAVSLSHQSLSTSNKMSGNQGVYVKTPGLGKTSSSSHSVPESSKSKMAYPENETAGEEDDKKHKVRSLKSIIFTKGQTDGNFALPLSSVENSPRPFVRSSSEELMKGTLSLYEKYRGLKSRDYAIKCMSVANTFREKPWLQQVHQAMVISKKGVKKVVEKQPHMFSPGYHSSAVSMAQSGTTEALTR</sequence>
<feature type="region of interest" description="Disordered" evidence="1">
    <location>
        <begin position="461"/>
        <end position="516"/>
    </location>
</feature>
<dbReference type="SUPFAM" id="SSF54236">
    <property type="entry name" value="Ubiquitin-like"/>
    <property type="match status" value="2"/>
</dbReference>
<dbReference type="Proteomes" id="UP001208570">
    <property type="component" value="Unassembled WGS sequence"/>
</dbReference>
<feature type="region of interest" description="Disordered" evidence="1">
    <location>
        <begin position="540"/>
        <end position="593"/>
    </location>
</feature>
<feature type="compositionally biased region" description="Polar residues" evidence="1">
    <location>
        <begin position="1"/>
        <end position="22"/>
    </location>
</feature>
<dbReference type="SMART" id="SM00248">
    <property type="entry name" value="ANK"/>
    <property type="match status" value="3"/>
</dbReference>
<protein>
    <recommendedName>
        <fullName evidence="2">Ubiquitin-like domain-containing protein</fullName>
    </recommendedName>
</protein>
<dbReference type="InterPro" id="IPR036770">
    <property type="entry name" value="Ankyrin_rpt-contain_sf"/>
</dbReference>
<feature type="compositionally biased region" description="Low complexity" evidence="1">
    <location>
        <begin position="562"/>
        <end position="577"/>
    </location>
</feature>
<evidence type="ECO:0000256" key="1">
    <source>
        <dbReference type="SAM" id="MobiDB-lite"/>
    </source>
</evidence>
<organism evidence="3 4">
    <name type="scientific">Paralvinella palmiformis</name>
    <dbReference type="NCBI Taxonomy" id="53620"/>
    <lineage>
        <taxon>Eukaryota</taxon>
        <taxon>Metazoa</taxon>
        <taxon>Spiralia</taxon>
        <taxon>Lophotrochozoa</taxon>
        <taxon>Annelida</taxon>
        <taxon>Polychaeta</taxon>
        <taxon>Sedentaria</taxon>
        <taxon>Canalipalpata</taxon>
        <taxon>Terebellida</taxon>
        <taxon>Terebelliformia</taxon>
        <taxon>Alvinellidae</taxon>
        <taxon>Paralvinella</taxon>
    </lineage>
</organism>
<dbReference type="InterPro" id="IPR000626">
    <property type="entry name" value="Ubiquitin-like_dom"/>
</dbReference>
<comment type="caution">
    <text evidence="3">The sequence shown here is derived from an EMBL/GenBank/DDBJ whole genome shotgun (WGS) entry which is preliminary data.</text>
</comment>
<gene>
    <name evidence="3" type="ORF">LSH36_15g13053</name>
</gene>
<feature type="domain" description="Ubiquitin-like" evidence="2">
    <location>
        <begin position="36"/>
        <end position="118"/>
    </location>
</feature>
<accession>A0AAD9KDF0</accession>
<keyword evidence="4" id="KW-1185">Reference proteome</keyword>